<dbReference type="RefSeq" id="WP_043872428.1">
    <property type="nucleotide sequence ID" value="NZ_CCVW01000001.1"/>
</dbReference>
<sequence length="110" mass="12222">MKIAIRLFITLFIFSSGTLSYAYNIRNTYPAKLICIQTIKPHSRYEIPANLSPNYDKVPFLAIKKAGEYQCNTADKAYSSVCTVSDIQEAATFDTNDGSASCTTPVKIMH</sequence>
<keyword evidence="2" id="KW-1185">Reference proteome</keyword>
<evidence type="ECO:0000313" key="1">
    <source>
        <dbReference type="EMBL" id="CDZ75773.1"/>
    </source>
</evidence>
<reference evidence="1 2" key="1">
    <citation type="submission" date="2014-06" db="EMBL/GenBank/DDBJ databases">
        <authorList>
            <person name="Urmite Genomes Urmite Genomes"/>
        </authorList>
    </citation>
    <scope>NUCLEOTIDE SEQUENCE [LARGE SCALE GENOMIC DNA]</scope>
</reference>
<protein>
    <submittedName>
        <fullName evidence="1">Uncharacterized protein</fullName>
    </submittedName>
</protein>
<organism evidence="1 2">
    <name type="scientific">Legionella massiliensis</name>
    <dbReference type="NCBI Taxonomy" id="1034943"/>
    <lineage>
        <taxon>Bacteria</taxon>
        <taxon>Pseudomonadati</taxon>
        <taxon>Pseudomonadota</taxon>
        <taxon>Gammaproteobacteria</taxon>
        <taxon>Legionellales</taxon>
        <taxon>Legionellaceae</taxon>
        <taxon>Legionella</taxon>
    </lineage>
</organism>
<accession>A0A078KVM1</accession>
<dbReference type="eggNOG" id="ENOG5031EY9">
    <property type="taxonomic scope" value="Bacteria"/>
</dbReference>
<dbReference type="OrthoDB" id="5649067at2"/>
<evidence type="ECO:0000313" key="2">
    <source>
        <dbReference type="Proteomes" id="UP000044071"/>
    </source>
</evidence>
<dbReference type="STRING" id="1034943.BN59_00031"/>
<name>A0A078KVM1_9GAMM</name>
<dbReference type="AlphaFoldDB" id="A0A078KVM1"/>
<proteinExistence type="predicted"/>
<dbReference type="Proteomes" id="UP000044071">
    <property type="component" value="Unassembled WGS sequence"/>
</dbReference>
<dbReference type="EMBL" id="CCSB01000001">
    <property type="protein sequence ID" value="CDZ75773.1"/>
    <property type="molecule type" value="Genomic_DNA"/>
</dbReference>
<gene>
    <name evidence="1" type="ORF">BN59_00031</name>
</gene>